<dbReference type="InterPro" id="IPR036890">
    <property type="entry name" value="HATPase_C_sf"/>
</dbReference>
<evidence type="ECO:0000256" key="5">
    <source>
        <dbReference type="ARBA" id="ARBA00022777"/>
    </source>
</evidence>
<name>A0A1G7TN63_9BACT</name>
<comment type="catalytic activity">
    <reaction evidence="1">
        <text>ATP + protein L-histidine = ADP + protein N-phospho-L-histidine.</text>
        <dbReference type="EC" id="2.7.13.3"/>
    </reaction>
</comment>
<dbReference type="InterPro" id="IPR050736">
    <property type="entry name" value="Sensor_HK_Regulatory"/>
</dbReference>
<accession>A0A1G7TN63</accession>
<dbReference type="Proteomes" id="UP000198779">
    <property type="component" value="Unassembled WGS sequence"/>
</dbReference>
<feature type="transmembrane region" description="Helical" evidence="7">
    <location>
        <begin position="33"/>
        <end position="50"/>
    </location>
</feature>
<organism evidence="9 10">
    <name type="scientific">Prevotella communis</name>
    <dbReference type="NCBI Taxonomy" id="2913614"/>
    <lineage>
        <taxon>Bacteria</taxon>
        <taxon>Pseudomonadati</taxon>
        <taxon>Bacteroidota</taxon>
        <taxon>Bacteroidia</taxon>
        <taxon>Bacteroidales</taxon>
        <taxon>Prevotellaceae</taxon>
        <taxon>Prevotella</taxon>
    </lineage>
</organism>
<dbReference type="InterPro" id="IPR003661">
    <property type="entry name" value="HisK_dim/P_dom"/>
</dbReference>
<keyword evidence="4" id="KW-0808">Transferase</keyword>
<evidence type="ECO:0000259" key="8">
    <source>
        <dbReference type="PROSITE" id="PS50109"/>
    </source>
</evidence>
<dbReference type="Gene3D" id="1.10.287.130">
    <property type="match status" value="1"/>
</dbReference>
<reference evidence="10" key="1">
    <citation type="submission" date="2016-10" db="EMBL/GenBank/DDBJ databases">
        <authorList>
            <person name="Varghese N."/>
            <person name="Submissions S."/>
        </authorList>
    </citation>
    <scope>NUCLEOTIDE SEQUENCE [LARGE SCALE GENOMIC DNA]</scope>
    <source>
        <strain evidence="10">BP1-148</strain>
    </source>
</reference>
<evidence type="ECO:0000256" key="7">
    <source>
        <dbReference type="SAM" id="Phobius"/>
    </source>
</evidence>
<protein>
    <recommendedName>
        <fullName evidence="2">histidine kinase</fullName>
        <ecNumber evidence="2">2.7.13.3</ecNumber>
    </recommendedName>
</protein>
<dbReference type="InterPro" id="IPR036097">
    <property type="entry name" value="HisK_dim/P_sf"/>
</dbReference>
<gene>
    <name evidence="9" type="ORF">SAMN04487901_10357</name>
</gene>
<keyword evidence="3" id="KW-0597">Phosphoprotein</keyword>
<evidence type="ECO:0000256" key="4">
    <source>
        <dbReference type="ARBA" id="ARBA00022679"/>
    </source>
</evidence>
<dbReference type="PRINTS" id="PR00344">
    <property type="entry name" value="BCTRLSENSOR"/>
</dbReference>
<dbReference type="PROSITE" id="PS50109">
    <property type="entry name" value="HIS_KIN"/>
    <property type="match status" value="1"/>
</dbReference>
<dbReference type="CDD" id="cd00082">
    <property type="entry name" value="HisKA"/>
    <property type="match status" value="1"/>
</dbReference>
<keyword evidence="7" id="KW-0472">Membrane</keyword>
<keyword evidence="7" id="KW-1133">Transmembrane helix</keyword>
<dbReference type="SUPFAM" id="SSF47384">
    <property type="entry name" value="Homodimeric domain of signal transducing histidine kinase"/>
    <property type="match status" value="1"/>
</dbReference>
<feature type="domain" description="Histidine kinase" evidence="8">
    <location>
        <begin position="217"/>
        <end position="427"/>
    </location>
</feature>
<dbReference type="SUPFAM" id="SSF55874">
    <property type="entry name" value="ATPase domain of HSP90 chaperone/DNA topoisomerase II/histidine kinase"/>
    <property type="match status" value="1"/>
</dbReference>
<evidence type="ECO:0000313" key="9">
    <source>
        <dbReference type="EMBL" id="SDG36129.1"/>
    </source>
</evidence>
<evidence type="ECO:0000313" key="10">
    <source>
        <dbReference type="Proteomes" id="UP000198779"/>
    </source>
</evidence>
<dbReference type="Pfam" id="PF02518">
    <property type="entry name" value="HATPase_c"/>
    <property type="match status" value="1"/>
</dbReference>
<dbReference type="InterPro" id="IPR004358">
    <property type="entry name" value="Sig_transdc_His_kin-like_C"/>
</dbReference>
<dbReference type="STRING" id="645274.SAMN04487901_10357"/>
<evidence type="ECO:0000256" key="2">
    <source>
        <dbReference type="ARBA" id="ARBA00012438"/>
    </source>
</evidence>
<dbReference type="GO" id="GO:0000155">
    <property type="term" value="F:phosphorelay sensor kinase activity"/>
    <property type="evidence" value="ECO:0007669"/>
    <property type="project" value="InterPro"/>
</dbReference>
<sequence>MRFGKYLYFCTYMINLTINIALDIQFLNMLPHVLLVLVIISLGVVLWYQIRAGKQLKSELQMLDKVGKHNVEYEFVLGTMKLSIWHLDVKTGKFTFEHDFREKGNNYINVDGMAMGDSLLPLDPHDTERVRQSLADLCDGHSSAYHEIYRVLIPYENSSYWEESYATVAARDVDGKPVKIVGTTQCIDDRKALEDALVKARNRAEESDRLKTAFIANMSHEIRTPLNAIVGFTSVLPDIDDQDERKSLLDLIHENTQKLLRIVDDVVNISKIESGQEQLVMTTFDLNTLLAEAMAVFAEKLNPGVELNISFAQDALSVTTDMIRLSTIAKHLISNAMKFTQQGSIIVGFDNPVDGRVCIWVRDTGKGIAEENLERIFERFYKVDEFIPGAGLGLSICRVMASSLGGSVTVESKLGEGSIFRVDIPIK</sequence>
<keyword evidence="5 9" id="KW-0418">Kinase</keyword>
<dbReference type="InterPro" id="IPR005467">
    <property type="entry name" value="His_kinase_dom"/>
</dbReference>
<dbReference type="SMART" id="SM00388">
    <property type="entry name" value="HisKA"/>
    <property type="match status" value="1"/>
</dbReference>
<dbReference type="PANTHER" id="PTHR43711">
    <property type="entry name" value="TWO-COMPONENT HISTIDINE KINASE"/>
    <property type="match status" value="1"/>
</dbReference>
<dbReference type="PANTHER" id="PTHR43711:SF31">
    <property type="entry name" value="HISTIDINE KINASE"/>
    <property type="match status" value="1"/>
</dbReference>
<dbReference type="SMART" id="SM00387">
    <property type="entry name" value="HATPase_c"/>
    <property type="match status" value="1"/>
</dbReference>
<evidence type="ECO:0000256" key="1">
    <source>
        <dbReference type="ARBA" id="ARBA00000085"/>
    </source>
</evidence>
<dbReference type="EC" id="2.7.13.3" evidence="2"/>
<dbReference type="Gene3D" id="3.30.565.10">
    <property type="entry name" value="Histidine kinase-like ATPase, C-terminal domain"/>
    <property type="match status" value="1"/>
</dbReference>
<dbReference type="AlphaFoldDB" id="A0A1G7TN63"/>
<dbReference type="EMBL" id="FNCQ01000003">
    <property type="protein sequence ID" value="SDG36129.1"/>
    <property type="molecule type" value="Genomic_DNA"/>
</dbReference>
<proteinExistence type="predicted"/>
<dbReference type="InterPro" id="IPR003594">
    <property type="entry name" value="HATPase_dom"/>
</dbReference>
<keyword evidence="7" id="KW-0812">Transmembrane</keyword>
<keyword evidence="6" id="KW-0902">Two-component regulatory system</keyword>
<evidence type="ECO:0000256" key="6">
    <source>
        <dbReference type="ARBA" id="ARBA00023012"/>
    </source>
</evidence>
<dbReference type="Gene3D" id="3.30.450.20">
    <property type="entry name" value="PAS domain"/>
    <property type="match status" value="1"/>
</dbReference>
<evidence type="ECO:0000256" key="3">
    <source>
        <dbReference type="ARBA" id="ARBA00022553"/>
    </source>
</evidence>
<dbReference type="Pfam" id="PF00512">
    <property type="entry name" value="HisKA"/>
    <property type="match status" value="1"/>
</dbReference>
<keyword evidence="10" id="KW-1185">Reference proteome</keyword>